<comment type="caution">
    <text evidence="1">The sequence shown here is derived from an EMBL/GenBank/DDBJ whole genome shotgun (WGS) entry which is preliminary data.</text>
</comment>
<protein>
    <submittedName>
        <fullName evidence="1">Uncharacterized protein</fullName>
    </submittedName>
</protein>
<dbReference type="EMBL" id="SBII01000001">
    <property type="protein sequence ID" value="RWX03348.1"/>
    <property type="molecule type" value="Genomic_DNA"/>
</dbReference>
<dbReference type="AlphaFoldDB" id="A0A3S3R1X8"/>
<evidence type="ECO:0000313" key="2">
    <source>
        <dbReference type="Proteomes" id="UP000287527"/>
    </source>
</evidence>
<proteinExistence type="predicted"/>
<reference evidence="1 2" key="1">
    <citation type="submission" date="2019-01" db="EMBL/GenBank/DDBJ databases">
        <title>Flavobacterium sp. nov.,isolated from freshwater.</title>
        <authorList>
            <person name="Zhang R."/>
            <person name="Du Z.-J."/>
        </authorList>
    </citation>
    <scope>NUCLEOTIDE SEQUENCE [LARGE SCALE GENOMIC DNA]</scope>
    <source>
        <strain evidence="1 2">1E403</strain>
    </source>
</reference>
<dbReference type="RefSeq" id="WP_128387904.1">
    <property type="nucleotide sequence ID" value="NZ_SBII01000001.1"/>
</dbReference>
<sequence length="113" mass="13229">MEHSIMGIITDNYGGFFYESAEKARQYFISHGVDLSDVKCAMPSYIHRNLEFILASPDLNPATPNILKDINGIKVIEGYEYKLIFYFPDWFYRPEIKPLEFDIPEKFKISTKH</sequence>
<evidence type="ECO:0000313" key="1">
    <source>
        <dbReference type="EMBL" id="RWX03348.1"/>
    </source>
</evidence>
<keyword evidence="2" id="KW-1185">Reference proteome</keyword>
<organism evidence="1 2">
    <name type="scientific">Flavobacterium cerinum</name>
    <dbReference type="NCBI Taxonomy" id="2502784"/>
    <lineage>
        <taxon>Bacteria</taxon>
        <taxon>Pseudomonadati</taxon>
        <taxon>Bacteroidota</taxon>
        <taxon>Flavobacteriia</taxon>
        <taxon>Flavobacteriales</taxon>
        <taxon>Flavobacteriaceae</taxon>
        <taxon>Flavobacterium</taxon>
    </lineage>
</organism>
<gene>
    <name evidence="1" type="ORF">EPI11_00015</name>
</gene>
<accession>A0A3S3R1X8</accession>
<dbReference type="Proteomes" id="UP000287527">
    <property type="component" value="Unassembled WGS sequence"/>
</dbReference>
<name>A0A3S3R1X8_9FLAO</name>